<reference evidence="1 2" key="2">
    <citation type="submission" date="2010-03" db="EMBL/GenBank/DDBJ databases">
        <authorList>
            <person name="Pajon A."/>
        </authorList>
    </citation>
    <scope>NUCLEOTIDE SEQUENCE [LARGE SCALE GENOMIC DNA]</scope>
    <source>
        <strain evidence="1 2">XB6B4</strain>
    </source>
</reference>
<evidence type="ECO:0000313" key="2">
    <source>
        <dbReference type="Proteomes" id="UP000008953"/>
    </source>
</evidence>
<accession>D4KUM8</accession>
<dbReference type="HOGENOM" id="CLU_2737534_0_0_9"/>
<sequence length="71" mass="8264">MIITIEISVKEGDMFSILRRGCLHMAKELELAKKLAVLGWIFRKGLITEDEYSRTRIHIMSEYDVITFMTA</sequence>
<dbReference type="Proteomes" id="UP000008953">
    <property type="component" value="Chromosome"/>
</dbReference>
<dbReference type="EMBL" id="FP929050">
    <property type="protein sequence ID" value="CBL11068.1"/>
    <property type="molecule type" value="Genomic_DNA"/>
</dbReference>
<dbReference type="KEGG" id="rix:RO1_02650"/>
<protein>
    <submittedName>
        <fullName evidence="1">Uncharacterized protein</fullName>
    </submittedName>
</protein>
<organism evidence="1 2">
    <name type="scientific">Roseburia intestinalis XB6B4</name>
    <dbReference type="NCBI Taxonomy" id="718255"/>
    <lineage>
        <taxon>Bacteria</taxon>
        <taxon>Bacillati</taxon>
        <taxon>Bacillota</taxon>
        <taxon>Clostridia</taxon>
        <taxon>Lachnospirales</taxon>
        <taxon>Lachnospiraceae</taxon>
        <taxon>Roseburia</taxon>
    </lineage>
</organism>
<dbReference type="PATRIC" id="fig|718255.3.peg.179"/>
<gene>
    <name evidence="1" type="ORF">RO1_02650</name>
</gene>
<evidence type="ECO:0000313" key="1">
    <source>
        <dbReference type="EMBL" id="CBL11068.1"/>
    </source>
</evidence>
<proteinExistence type="predicted"/>
<dbReference type="AlphaFoldDB" id="D4KUM8"/>
<reference evidence="1 2" key="1">
    <citation type="submission" date="2010-03" db="EMBL/GenBank/DDBJ databases">
        <title>The genome sequence of Roseburia intestinalis XB6B4.</title>
        <authorList>
            <consortium name="metaHIT consortium -- http://www.metahit.eu/"/>
            <person name="Pajon A."/>
            <person name="Turner K."/>
            <person name="Parkhill J."/>
            <person name="Bernalier A."/>
        </authorList>
    </citation>
    <scope>NUCLEOTIDE SEQUENCE [LARGE SCALE GENOMIC DNA]</scope>
    <source>
        <strain evidence="1 2">XB6B4</strain>
    </source>
</reference>
<name>D4KUM8_9FIRM</name>